<reference evidence="1" key="1">
    <citation type="journal article" date="2020" name="Stud. Mycol.">
        <title>101 Dothideomycetes genomes: a test case for predicting lifestyles and emergence of pathogens.</title>
        <authorList>
            <person name="Haridas S."/>
            <person name="Albert R."/>
            <person name="Binder M."/>
            <person name="Bloem J."/>
            <person name="Labutti K."/>
            <person name="Salamov A."/>
            <person name="Andreopoulos B."/>
            <person name="Baker S."/>
            <person name="Barry K."/>
            <person name="Bills G."/>
            <person name="Bluhm B."/>
            <person name="Cannon C."/>
            <person name="Castanera R."/>
            <person name="Culley D."/>
            <person name="Daum C."/>
            <person name="Ezra D."/>
            <person name="Gonzalez J."/>
            <person name="Henrissat B."/>
            <person name="Kuo A."/>
            <person name="Liang C."/>
            <person name="Lipzen A."/>
            <person name="Lutzoni F."/>
            <person name="Magnuson J."/>
            <person name="Mondo S."/>
            <person name="Nolan M."/>
            <person name="Ohm R."/>
            <person name="Pangilinan J."/>
            <person name="Park H.-J."/>
            <person name="Ramirez L."/>
            <person name="Alfaro M."/>
            <person name="Sun H."/>
            <person name="Tritt A."/>
            <person name="Yoshinaga Y."/>
            <person name="Zwiers L.-H."/>
            <person name="Turgeon B."/>
            <person name="Goodwin S."/>
            <person name="Spatafora J."/>
            <person name="Crous P."/>
            <person name="Grigoriev I."/>
        </authorList>
    </citation>
    <scope>NUCLEOTIDE SEQUENCE</scope>
    <source>
        <strain evidence="1">CBS 207.26</strain>
    </source>
</reference>
<gene>
    <name evidence="1" type="ORF">K469DRAFT_683999</name>
</gene>
<dbReference type="EMBL" id="ML994736">
    <property type="protein sequence ID" value="KAF2175305.1"/>
    <property type="molecule type" value="Genomic_DNA"/>
</dbReference>
<evidence type="ECO:0000313" key="1">
    <source>
        <dbReference type="EMBL" id="KAF2175305.1"/>
    </source>
</evidence>
<evidence type="ECO:0000313" key="2">
    <source>
        <dbReference type="Proteomes" id="UP000800200"/>
    </source>
</evidence>
<accession>A0A6A6D8A3</accession>
<proteinExistence type="predicted"/>
<organism evidence="1 2">
    <name type="scientific">Zopfia rhizophila CBS 207.26</name>
    <dbReference type="NCBI Taxonomy" id="1314779"/>
    <lineage>
        <taxon>Eukaryota</taxon>
        <taxon>Fungi</taxon>
        <taxon>Dikarya</taxon>
        <taxon>Ascomycota</taxon>
        <taxon>Pezizomycotina</taxon>
        <taxon>Dothideomycetes</taxon>
        <taxon>Dothideomycetes incertae sedis</taxon>
        <taxon>Zopfiaceae</taxon>
        <taxon>Zopfia</taxon>
    </lineage>
</organism>
<dbReference type="InterPro" id="IPR038883">
    <property type="entry name" value="AN11006-like"/>
</dbReference>
<sequence>MARPRGTARIITRGLARRPTPSWESSLKRAEALIARLKREQNYRVEKPRPLTTYERKAHFNFLGLPRELRDEVYSYVLGKNTDGKFEVYDSVRTQARHQFRPDVRKSPRGRSKIISPNSAMVHVNGQLHSEAMDAVYRENTFVITVDPASPVFEVRESKRDFDKKKAIPFGWDLSKIVKMCLCIDLGPEDNATTKFPAFNWAGFSKMRCLRELRLVVTTWKRGRAYMHLSVDEDWIHRRGVEGLREMMRELVPAIPKGVGRGQFGVEDMDRRIRVGDLFGFCAVPGSVLRGLFEDVRGLEGNDG</sequence>
<name>A0A6A6D8A3_9PEZI</name>
<dbReference type="Proteomes" id="UP000800200">
    <property type="component" value="Unassembled WGS sequence"/>
</dbReference>
<dbReference type="OrthoDB" id="5272396at2759"/>
<dbReference type="AlphaFoldDB" id="A0A6A6D8A3"/>
<keyword evidence="2" id="KW-1185">Reference proteome</keyword>
<dbReference type="PANTHER" id="PTHR42085:SF2">
    <property type="entry name" value="F-BOX DOMAIN-CONTAINING PROTEIN"/>
    <property type="match status" value="1"/>
</dbReference>
<dbReference type="PANTHER" id="PTHR42085">
    <property type="entry name" value="F-BOX DOMAIN-CONTAINING PROTEIN"/>
    <property type="match status" value="1"/>
</dbReference>
<protein>
    <submittedName>
        <fullName evidence="1">Uncharacterized protein</fullName>
    </submittedName>
</protein>